<dbReference type="EMBL" id="BK014938">
    <property type="protein sequence ID" value="DAD83573.1"/>
    <property type="molecule type" value="Genomic_DNA"/>
</dbReference>
<proteinExistence type="predicted"/>
<name>A0A8S5MMH5_9CAUD</name>
<evidence type="ECO:0000313" key="1">
    <source>
        <dbReference type="EMBL" id="DAD83573.1"/>
    </source>
</evidence>
<accession>A0A8S5MMH5</accession>
<sequence>MLNINHLIMNISEKFYGHKEIFDNYFLSKDKDPYHNGTWIPAAKVTFDERNNSKRVEIGDGTINLSYLMTYYLLSDSQTNYSNCLHALYRLVHNADIACRMKWNIVNIFEPGFFVRDDISSSDIDSWNTLKIHSGWSSSIEGIDEDPCFSVFISQDQVWNLIPPIVFSKKTVLKDSMFLINVLYFIIENNHTIYNPYYSQLHHIWTYVPTFNEDKLKPWDRVEDRNKHFKNTIKVKRGANNWYFAYGFRKVYEKISGNKLPKFKNFLYLLIYYPLIFLADKVYYPLFGKWVKVKETSYYNLAMASGVWYNKKFWERVVKKFNKDGSHWEIVPLMVYQDKERIKDIDLINLRLRLEDYPEPKKEGDVNSPIDYMIQYKLFEYVNNQLS</sequence>
<organism evidence="1">
    <name type="scientific">Siphoviridae sp. ctxc31</name>
    <dbReference type="NCBI Taxonomy" id="2826520"/>
    <lineage>
        <taxon>Viruses</taxon>
        <taxon>Duplodnaviria</taxon>
        <taxon>Heunggongvirae</taxon>
        <taxon>Uroviricota</taxon>
        <taxon>Caudoviricetes</taxon>
    </lineage>
</organism>
<reference evidence="1" key="1">
    <citation type="journal article" date="2021" name="Proc. Natl. Acad. Sci. U.S.A.">
        <title>A Catalog of Tens of Thousands of Viruses from Human Metagenomes Reveals Hidden Associations with Chronic Diseases.</title>
        <authorList>
            <person name="Tisza M.J."/>
            <person name="Buck C.B."/>
        </authorList>
    </citation>
    <scope>NUCLEOTIDE SEQUENCE</scope>
    <source>
        <strain evidence="1">Ctxc31</strain>
    </source>
</reference>
<protein>
    <submittedName>
        <fullName evidence="1">Uncharacterized protein</fullName>
    </submittedName>
</protein>